<dbReference type="GO" id="GO:0008716">
    <property type="term" value="F:D-alanine-D-alanine ligase activity"/>
    <property type="evidence" value="ECO:0007669"/>
    <property type="project" value="UniProtKB-EC"/>
</dbReference>
<dbReference type="HAMAP" id="MF_00047">
    <property type="entry name" value="Dala_Dala_lig"/>
    <property type="match status" value="1"/>
</dbReference>
<dbReference type="GO" id="GO:0005524">
    <property type="term" value="F:ATP binding"/>
    <property type="evidence" value="ECO:0007669"/>
    <property type="project" value="UniProtKB-KW"/>
</dbReference>
<comment type="subcellular location">
    <subcellularLocation>
        <location evidence="1">Cytoplasm</location>
    </subcellularLocation>
</comment>
<keyword evidence="7" id="KW-0133">Cell shape</keyword>
<dbReference type="NCBIfam" id="TIGR01205">
    <property type="entry name" value="D_ala_D_alaTIGR"/>
    <property type="match status" value="1"/>
</dbReference>
<dbReference type="PROSITE" id="PS00843">
    <property type="entry name" value="DALA_DALA_LIGASE_1"/>
    <property type="match status" value="1"/>
</dbReference>
<comment type="similarity">
    <text evidence="2">Belongs to the D-alanine--D-alanine ligase family.</text>
</comment>
<dbReference type="Gene3D" id="3.30.470.20">
    <property type="entry name" value="ATP-grasp fold, B domain"/>
    <property type="match status" value="1"/>
</dbReference>
<dbReference type="GO" id="GO:0009252">
    <property type="term" value="P:peptidoglycan biosynthetic process"/>
    <property type="evidence" value="ECO:0007669"/>
    <property type="project" value="UniProtKB-KW"/>
</dbReference>
<proteinExistence type="inferred from homology"/>
<keyword evidence="4 11" id="KW-0436">Ligase</keyword>
<dbReference type="InterPro" id="IPR000291">
    <property type="entry name" value="D-Ala_lig_Van_CS"/>
</dbReference>
<feature type="domain" description="ATP-grasp" evidence="10">
    <location>
        <begin position="103"/>
        <end position="306"/>
    </location>
</feature>
<dbReference type="GO" id="GO:0008360">
    <property type="term" value="P:regulation of cell shape"/>
    <property type="evidence" value="ECO:0007669"/>
    <property type="project" value="UniProtKB-KW"/>
</dbReference>
<dbReference type="GO" id="GO:0046872">
    <property type="term" value="F:metal ion binding"/>
    <property type="evidence" value="ECO:0007669"/>
    <property type="project" value="InterPro"/>
</dbReference>
<keyword evidence="5" id="KW-0547">Nucleotide-binding</keyword>
<dbReference type="PANTHER" id="PTHR23132">
    <property type="entry name" value="D-ALANINE--D-ALANINE LIGASE"/>
    <property type="match status" value="1"/>
</dbReference>
<accession>A0A2H9TD57</accession>
<dbReference type="InterPro" id="IPR016185">
    <property type="entry name" value="PreATP-grasp_dom_sf"/>
</dbReference>
<organism evidence="11">
    <name type="scientific">invertebrate metagenome</name>
    <dbReference type="NCBI Taxonomy" id="1711999"/>
    <lineage>
        <taxon>unclassified sequences</taxon>
        <taxon>metagenomes</taxon>
        <taxon>organismal metagenomes</taxon>
    </lineage>
</organism>
<gene>
    <name evidence="11" type="primary">ddl</name>
    <name evidence="11" type="ORF">CI610_00055</name>
</gene>
<evidence type="ECO:0000256" key="3">
    <source>
        <dbReference type="ARBA" id="ARBA00022490"/>
    </source>
</evidence>
<name>A0A2H9TD57_9ZZZZ</name>
<evidence type="ECO:0000259" key="10">
    <source>
        <dbReference type="PROSITE" id="PS50975"/>
    </source>
</evidence>
<keyword evidence="9" id="KW-0961">Cell wall biogenesis/degradation</keyword>
<evidence type="ECO:0000256" key="5">
    <source>
        <dbReference type="ARBA" id="ARBA00022741"/>
    </source>
</evidence>
<dbReference type="InterPro" id="IPR005905">
    <property type="entry name" value="D_ala_D_ala"/>
</dbReference>
<dbReference type="NCBIfam" id="NF002378">
    <property type="entry name" value="PRK01372.1"/>
    <property type="match status" value="1"/>
</dbReference>
<evidence type="ECO:0000313" key="11">
    <source>
        <dbReference type="EMBL" id="PJE80998.1"/>
    </source>
</evidence>
<protein>
    <submittedName>
        <fullName evidence="11">D-alanine--D-alanine ligase</fullName>
        <ecNumber evidence="11">6.3.2.4</ecNumber>
    </submittedName>
</protein>
<dbReference type="InterPro" id="IPR011095">
    <property type="entry name" value="Dala_Dala_lig_C"/>
</dbReference>
<comment type="caution">
    <text evidence="11">The sequence shown here is derived from an EMBL/GenBank/DDBJ whole genome shotgun (WGS) entry which is preliminary data.</text>
</comment>
<dbReference type="PROSITE" id="PS50975">
    <property type="entry name" value="ATP_GRASP"/>
    <property type="match status" value="1"/>
</dbReference>
<evidence type="ECO:0000256" key="4">
    <source>
        <dbReference type="ARBA" id="ARBA00022598"/>
    </source>
</evidence>
<evidence type="ECO:0000256" key="6">
    <source>
        <dbReference type="ARBA" id="ARBA00022840"/>
    </source>
</evidence>
<dbReference type="AlphaFoldDB" id="A0A2H9TD57"/>
<dbReference type="GO" id="GO:0005737">
    <property type="term" value="C:cytoplasm"/>
    <property type="evidence" value="ECO:0007669"/>
    <property type="project" value="UniProtKB-SubCell"/>
</dbReference>
<sequence length="329" mass="35918">MASEHPIVGIVCGGPSPEADVSRLSAARIIKPLSKIFAAVQLELDQYLPEQLIKNSIDVVFPVAHGPMGEDGSLQGLLDIMGIPYVGSSVLGSACAMDKSVTKRILQHSGIPVAKDVLVCEWENIDDSVQRCIDSLGTNLIIKPADLGSGIGVQFINNIDELRDGLESGLECHPKLLVEERIYGREITAGVLDTGQITALPVIEITTPDGAWYDYVHRYTPGLSQHTIPARIPDIQYKRVQDIALKAHNLLECRDLSRSDFIVPEVGQPIIAEVNNLPGMTPTSLFPDGAKAAGIEFEDLLKRLVLHAFKRGNRLQERLQRWTLPTLAV</sequence>
<dbReference type="GO" id="GO:0071555">
    <property type="term" value="P:cell wall organization"/>
    <property type="evidence" value="ECO:0007669"/>
    <property type="project" value="UniProtKB-KW"/>
</dbReference>
<dbReference type="Pfam" id="PF01820">
    <property type="entry name" value="Dala_Dala_lig_N"/>
    <property type="match status" value="1"/>
</dbReference>
<dbReference type="Gene3D" id="3.40.50.20">
    <property type="match status" value="1"/>
</dbReference>
<keyword evidence="3" id="KW-0963">Cytoplasm</keyword>
<dbReference type="EMBL" id="NSIT01000001">
    <property type="protein sequence ID" value="PJE80998.1"/>
    <property type="molecule type" value="Genomic_DNA"/>
</dbReference>
<dbReference type="Gene3D" id="3.30.1490.20">
    <property type="entry name" value="ATP-grasp fold, A domain"/>
    <property type="match status" value="1"/>
</dbReference>
<evidence type="ECO:0000256" key="9">
    <source>
        <dbReference type="ARBA" id="ARBA00023316"/>
    </source>
</evidence>
<evidence type="ECO:0000256" key="8">
    <source>
        <dbReference type="ARBA" id="ARBA00022984"/>
    </source>
</evidence>
<evidence type="ECO:0000256" key="7">
    <source>
        <dbReference type="ARBA" id="ARBA00022960"/>
    </source>
</evidence>
<dbReference type="InterPro" id="IPR013815">
    <property type="entry name" value="ATP_grasp_subdomain_1"/>
</dbReference>
<keyword evidence="6" id="KW-0067">ATP-binding</keyword>
<dbReference type="Pfam" id="PF07478">
    <property type="entry name" value="Dala_Dala_lig_C"/>
    <property type="match status" value="1"/>
</dbReference>
<dbReference type="PANTHER" id="PTHR23132:SF23">
    <property type="entry name" value="D-ALANINE--D-ALANINE LIGASE B"/>
    <property type="match status" value="1"/>
</dbReference>
<evidence type="ECO:0000256" key="1">
    <source>
        <dbReference type="ARBA" id="ARBA00004496"/>
    </source>
</evidence>
<dbReference type="InterPro" id="IPR011127">
    <property type="entry name" value="Dala_Dala_lig_N"/>
</dbReference>
<dbReference type="SUPFAM" id="SSF56059">
    <property type="entry name" value="Glutathione synthetase ATP-binding domain-like"/>
    <property type="match status" value="1"/>
</dbReference>
<reference evidence="11" key="1">
    <citation type="journal article" date="2017" name="Appl. Environ. Microbiol.">
        <title>Molecular characterization of an Endozoicomonas-like organism causing infection in king scallop Pecten maximus L.</title>
        <authorList>
            <person name="Cano I."/>
            <person name="van Aerle R."/>
            <person name="Ross S."/>
            <person name="Verner-Jeffreys D.W."/>
            <person name="Paley R.K."/>
            <person name="Rimmer G."/>
            <person name="Ryder D."/>
            <person name="Hooper P."/>
            <person name="Stone D."/>
            <person name="Feist S.W."/>
        </authorList>
    </citation>
    <scope>NUCLEOTIDE SEQUENCE</scope>
</reference>
<dbReference type="PIRSF" id="PIRSF039102">
    <property type="entry name" value="Ddl/VanB"/>
    <property type="match status" value="1"/>
</dbReference>
<dbReference type="SUPFAM" id="SSF52440">
    <property type="entry name" value="PreATP-grasp domain"/>
    <property type="match status" value="1"/>
</dbReference>
<dbReference type="InterPro" id="IPR011761">
    <property type="entry name" value="ATP-grasp"/>
</dbReference>
<dbReference type="EC" id="6.3.2.4" evidence="11"/>
<keyword evidence="8" id="KW-0573">Peptidoglycan synthesis</keyword>
<evidence type="ECO:0000256" key="2">
    <source>
        <dbReference type="ARBA" id="ARBA00010871"/>
    </source>
</evidence>